<comment type="similarity">
    <text evidence="2 8">Belongs to the alanine or glycine:cation symporter (AGCS) (TC 2.A.25) family.</text>
</comment>
<comment type="subcellular location">
    <subcellularLocation>
        <location evidence="1 8">Cell membrane</location>
        <topology evidence="1 8">Multi-pass membrane protein</topology>
    </subcellularLocation>
</comment>
<sequence length="514" mass="55847">MISRLFLVLTTLFFVPQKAFALGVNDYVDKYFAPFSDSFSNAVFASVTIAGTKVPIIILFLILSSIFFTIYLRLIGIWGFKHSLKQLFGKYHKEHDNDRDGEVSSMGAFATALSGTVGLGNIAGVAIAISIGGPGAMFWMIFGALCGMASKFLECTLAVKYRRFNADGSVSGGPMFYIAHGLTRKGLRWLGQPLALIFALMCVPGALGGGNMLQINQATQQVINITGGESSFFAAHSWVFGLIVAIIVGLIIVGGIKSIANVTSKIVPVMCGIYLFAAIAIILMNFQHIPHAIYVIIKEAFMPQSVVGGVIGTIIIGFRRSVQSNEAGSGSAPIAYAAVKTNEPISQGFVSLMEPFLDTVIICSLTAFVIIVTGEYLNYREGITGVELTSAAFGGTISFFPYVLAVVIILFAISTIISWAYYGQKAWSYLFGEGFKRTKVYQIMFCLFIVIGSCMNLQSVIDFTDATMLAMAAPNLIAIFILLPEIKQDLIDYCKKYKLINPLNKIWFGDEKSF</sequence>
<reference evidence="9" key="2">
    <citation type="journal article" date="2021" name="PeerJ">
        <title>Extensive microbial diversity within the chicken gut microbiome revealed by metagenomics and culture.</title>
        <authorList>
            <person name="Gilroy R."/>
            <person name="Ravi A."/>
            <person name="Getino M."/>
            <person name="Pursley I."/>
            <person name="Horton D.L."/>
            <person name="Alikhan N.F."/>
            <person name="Baker D."/>
            <person name="Gharbi K."/>
            <person name="Hall N."/>
            <person name="Watson M."/>
            <person name="Adriaenssens E.M."/>
            <person name="Foster-Nyarko E."/>
            <person name="Jarju S."/>
            <person name="Secka A."/>
            <person name="Antonio M."/>
            <person name="Oren A."/>
            <person name="Chaudhuri R.R."/>
            <person name="La Ragione R."/>
            <person name="Hildebrand F."/>
            <person name="Pallen M.J."/>
        </authorList>
    </citation>
    <scope>NUCLEOTIDE SEQUENCE</scope>
    <source>
        <strain evidence="9">CHK152-2871</strain>
    </source>
</reference>
<keyword evidence="7 8" id="KW-0472">Membrane</keyword>
<feature type="transmembrane region" description="Helical" evidence="8">
    <location>
        <begin position="194"/>
        <end position="213"/>
    </location>
</feature>
<dbReference type="AlphaFoldDB" id="A0A9D1JYB2"/>
<protein>
    <submittedName>
        <fullName evidence="9">Alanine:cation symporter family protein</fullName>
    </submittedName>
</protein>
<feature type="transmembrane region" description="Helical" evidence="8">
    <location>
        <begin position="467"/>
        <end position="486"/>
    </location>
</feature>
<dbReference type="NCBIfam" id="TIGR00835">
    <property type="entry name" value="agcS"/>
    <property type="match status" value="1"/>
</dbReference>
<dbReference type="Proteomes" id="UP000886865">
    <property type="component" value="Unassembled WGS sequence"/>
</dbReference>
<dbReference type="EMBL" id="DVJQ01000049">
    <property type="protein sequence ID" value="HIS74542.1"/>
    <property type="molecule type" value="Genomic_DNA"/>
</dbReference>
<evidence type="ECO:0000256" key="1">
    <source>
        <dbReference type="ARBA" id="ARBA00004651"/>
    </source>
</evidence>
<feature type="transmembrane region" description="Helical" evidence="8">
    <location>
        <begin position="266"/>
        <end position="286"/>
    </location>
</feature>
<feature type="transmembrane region" description="Helical" evidence="8">
    <location>
        <begin position="56"/>
        <end position="80"/>
    </location>
</feature>
<evidence type="ECO:0000256" key="5">
    <source>
        <dbReference type="ARBA" id="ARBA00022692"/>
    </source>
</evidence>
<feature type="transmembrane region" description="Helical" evidence="8">
    <location>
        <begin position="292"/>
        <end position="318"/>
    </location>
</feature>
<feature type="transmembrane region" description="Helical" evidence="8">
    <location>
        <begin position="399"/>
        <end position="422"/>
    </location>
</feature>
<dbReference type="PANTHER" id="PTHR30330:SF3">
    <property type="entry name" value="TRANSCRIPTIONAL REGULATOR, LRP FAMILY"/>
    <property type="match status" value="1"/>
</dbReference>
<accession>A0A9D1JYB2</accession>
<reference evidence="9" key="1">
    <citation type="submission" date="2020-10" db="EMBL/GenBank/DDBJ databases">
        <authorList>
            <person name="Gilroy R."/>
        </authorList>
    </citation>
    <scope>NUCLEOTIDE SEQUENCE</scope>
    <source>
        <strain evidence="9">CHK152-2871</strain>
    </source>
</reference>
<comment type="caution">
    <text evidence="9">The sequence shown here is derived from an EMBL/GenBank/DDBJ whole genome shotgun (WGS) entry which is preliminary data.</text>
</comment>
<gene>
    <name evidence="9" type="ORF">IAA86_05945</name>
</gene>
<evidence type="ECO:0000313" key="10">
    <source>
        <dbReference type="Proteomes" id="UP000886865"/>
    </source>
</evidence>
<feature type="transmembrane region" description="Helical" evidence="8">
    <location>
        <begin position="233"/>
        <end position="254"/>
    </location>
</feature>
<feature type="transmembrane region" description="Helical" evidence="8">
    <location>
        <begin position="356"/>
        <end position="379"/>
    </location>
</feature>
<feature type="transmembrane region" description="Helical" evidence="8">
    <location>
        <begin position="136"/>
        <end position="153"/>
    </location>
</feature>
<organism evidence="9 10">
    <name type="scientific">Candidatus Galligastranaerophilus intestinavium</name>
    <dbReference type="NCBI Taxonomy" id="2840836"/>
    <lineage>
        <taxon>Bacteria</taxon>
        <taxon>Candidatus Galligastranaerophilus</taxon>
    </lineage>
</organism>
<name>A0A9D1JYB2_9BACT</name>
<feature type="transmembrane region" description="Helical" evidence="8">
    <location>
        <begin position="108"/>
        <end position="130"/>
    </location>
</feature>
<evidence type="ECO:0000256" key="3">
    <source>
        <dbReference type="ARBA" id="ARBA00022448"/>
    </source>
</evidence>
<feature type="transmembrane region" description="Helical" evidence="8">
    <location>
        <begin position="443"/>
        <end position="461"/>
    </location>
</feature>
<evidence type="ECO:0000256" key="4">
    <source>
        <dbReference type="ARBA" id="ARBA00022475"/>
    </source>
</evidence>
<dbReference type="PANTHER" id="PTHR30330">
    <property type="entry name" value="AGSS FAMILY TRANSPORTER, SODIUM-ALANINE"/>
    <property type="match status" value="1"/>
</dbReference>
<evidence type="ECO:0000256" key="2">
    <source>
        <dbReference type="ARBA" id="ARBA00009261"/>
    </source>
</evidence>
<keyword evidence="5 8" id="KW-0812">Transmembrane</keyword>
<dbReference type="InterPro" id="IPR001463">
    <property type="entry name" value="Na/Ala_symport"/>
</dbReference>
<dbReference type="Gene3D" id="1.20.1740.10">
    <property type="entry name" value="Amino acid/polyamine transporter I"/>
    <property type="match status" value="1"/>
</dbReference>
<evidence type="ECO:0000256" key="8">
    <source>
        <dbReference type="RuleBase" id="RU363064"/>
    </source>
</evidence>
<proteinExistence type="inferred from homology"/>
<keyword evidence="3 8" id="KW-0813">Transport</keyword>
<dbReference type="GO" id="GO:0005886">
    <property type="term" value="C:plasma membrane"/>
    <property type="evidence" value="ECO:0007669"/>
    <property type="project" value="UniProtKB-SubCell"/>
</dbReference>
<evidence type="ECO:0000256" key="7">
    <source>
        <dbReference type="ARBA" id="ARBA00023136"/>
    </source>
</evidence>
<evidence type="ECO:0000313" key="9">
    <source>
        <dbReference type="EMBL" id="HIS74542.1"/>
    </source>
</evidence>
<dbReference type="PRINTS" id="PR00175">
    <property type="entry name" value="NAALASMPORT"/>
</dbReference>
<keyword evidence="4 8" id="KW-1003">Cell membrane</keyword>
<evidence type="ECO:0000256" key="6">
    <source>
        <dbReference type="ARBA" id="ARBA00022989"/>
    </source>
</evidence>
<dbReference type="Pfam" id="PF01235">
    <property type="entry name" value="Na_Ala_symp"/>
    <property type="match status" value="1"/>
</dbReference>
<keyword evidence="8" id="KW-0769">Symport</keyword>
<dbReference type="GO" id="GO:0005283">
    <property type="term" value="F:amino acid:sodium symporter activity"/>
    <property type="evidence" value="ECO:0007669"/>
    <property type="project" value="InterPro"/>
</dbReference>
<keyword evidence="6 8" id="KW-1133">Transmembrane helix</keyword>